<gene>
    <name evidence="2" type="ORF">HG421_13455</name>
</gene>
<evidence type="ECO:0000313" key="3">
    <source>
        <dbReference type="Proteomes" id="UP000503498"/>
    </source>
</evidence>
<dbReference type="EMBL" id="CP051651">
    <property type="protein sequence ID" value="QJD68607.1"/>
    <property type="molecule type" value="Genomic_DNA"/>
</dbReference>
<reference evidence="2 3" key="1">
    <citation type="submission" date="2020-04" db="EMBL/GenBank/DDBJ databases">
        <title>Genome-Wide Identification of 5-Methylcytosine Sites in Bacterial Genomes By High-Throughput Sequencing of MspJI Restriction Fragments.</title>
        <authorList>
            <person name="Wu V."/>
        </authorList>
    </citation>
    <scope>NUCLEOTIDE SEQUENCE [LARGE SCALE GENOMIC DNA]</scope>
    <source>
        <strain evidence="2 3">NEB122</strain>
    </source>
</reference>
<sequence>MLANGKAKSLVIFSNAPKRLALASLALPALLAVIFLRRQDTADEQRSFDSLAAAQRFAEERDLSGFDCFLSSKQGRWEVRCYRRPQSPQ</sequence>
<organism evidence="2 3">
    <name type="scientific">Xanthomonas campestris pv. badrii</name>
    <dbReference type="NCBI Taxonomy" id="149696"/>
    <lineage>
        <taxon>Bacteria</taxon>
        <taxon>Pseudomonadati</taxon>
        <taxon>Pseudomonadota</taxon>
        <taxon>Gammaproteobacteria</taxon>
        <taxon>Lysobacterales</taxon>
        <taxon>Lysobacteraceae</taxon>
        <taxon>Xanthomonas</taxon>
    </lineage>
</organism>
<reference evidence="2 3" key="2">
    <citation type="submission" date="2020-04" db="EMBL/GenBank/DDBJ databases">
        <authorList>
            <person name="Fomenkov A."/>
            <person name="Anton B.P."/>
            <person name="Roberts R.J."/>
        </authorList>
    </citation>
    <scope>NUCLEOTIDE SEQUENCE [LARGE SCALE GENOMIC DNA]</scope>
    <source>
        <strain evidence="2 3">NEB122</strain>
    </source>
</reference>
<keyword evidence="1" id="KW-1133">Transmembrane helix</keyword>
<dbReference type="Proteomes" id="UP000503498">
    <property type="component" value="Chromosome"/>
</dbReference>
<name>A0A7Z2ZI05_XANCA</name>
<evidence type="ECO:0000313" key="2">
    <source>
        <dbReference type="EMBL" id="QJD68607.1"/>
    </source>
</evidence>
<protein>
    <submittedName>
        <fullName evidence="2">Uncharacterized protein</fullName>
    </submittedName>
</protein>
<evidence type="ECO:0000256" key="1">
    <source>
        <dbReference type="SAM" id="Phobius"/>
    </source>
</evidence>
<dbReference type="AlphaFoldDB" id="A0A7Z2ZI05"/>
<proteinExistence type="predicted"/>
<feature type="transmembrane region" description="Helical" evidence="1">
    <location>
        <begin position="20"/>
        <end position="36"/>
    </location>
</feature>
<keyword evidence="1" id="KW-0472">Membrane</keyword>
<accession>A0A7Z2ZI05</accession>
<keyword evidence="1" id="KW-0812">Transmembrane</keyword>
<dbReference type="RefSeq" id="WP_169706804.1">
    <property type="nucleotide sequence ID" value="NZ_CP051651.1"/>
</dbReference>